<dbReference type="InterPro" id="IPR001087">
    <property type="entry name" value="GDSL"/>
</dbReference>
<dbReference type="AlphaFoldDB" id="A0A9Q0FTT2"/>
<dbReference type="GO" id="GO:0016788">
    <property type="term" value="F:hydrolase activity, acting on ester bonds"/>
    <property type="evidence" value="ECO:0007669"/>
    <property type="project" value="InterPro"/>
</dbReference>
<dbReference type="Pfam" id="PF00657">
    <property type="entry name" value="Lipase_GDSL"/>
    <property type="match status" value="1"/>
</dbReference>
<comment type="caution">
    <text evidence="2">The sequence shown here is derived from an EMBL/GenBank/DDBJ whole genome shotgun (WGS) entry which is preliminary data.</text>
</comment>
<dbReference type="PANTHER" id="PTHR45642:SF120">
    <property type="entry name" value="GDSL-LIKE LIPASE_ACYLHYDROLASE"/>
    <property type="match status" value="1"/>
</dbReference>
<dbReference type="PANTHER" id="PTHR45642">
    <property type="entry name" value="GDSL ESTERASE/LIPASE EXL3"/>
    <property type="match status" value="1"/>
</dbReference>
<dbReference type="InterPro" id="IPR036514">
    <property type="entry name" value="SGNH_hydro_sf"/>
</dbReference>
<dbReference type="Proteomes" id="UP001141552">
    <property type="component" value="Unassembled WGS sequence"/>
</dbReference>
<protein>
    <submittedName>
        <fullName evidence="2">Uncharacterized protein</fullName>
    </submittedName>
</protein>
<dbReference type="CDD" id="cd01837">
    <property type="entry name" value="SGNH_plant_lipase_like"/>
    <property type="match status" value="1"/>
</dbReference>
<sequence length="452" mass="49974">MNRDKAKKAKRQITKKQHPISSKLAMAKNVIYVVAILHTLSTLLSNCKSDQNPSFLPKFPAILVFGDSTVDSGNNNYIPTIFRANFYPYGKDYENHTPTGRFSDGKLVPDMIASSLGIKEAVPPFLMPNISDHEILTGVTFASAGSGFDDLTTFASHGIPVLKQLQLFKSYKQRLERLVGRRRASKIIGDALVMLSAGTNDFAINYYDIPTRKLQFDVRGYQDFILTRLQNFTKELYNLGCRSMVIIGLPPIGCLPIQMTAKLQDPFHRHCLKNQNADAQSYNQKLVKLLLQTKATLKGSRLEYGDIYGLTMHMINNPQKYGFVETKRGCCGTGLVEGSILCNSLTPTCEKPSTFLFWDSIHPTQATYQCIAKYILKNTFMKANFPPHGVEYPGRVATGRFGNGKLVSDLLGSALGIKDVIPPYLGPNISDAEIVTGVNFASAGAGYDNLTT</sequence>
<evidence type="ECO:0000313" key="3">
    <source>
        <dbReference type="Proteomes" id="UP001141552"/>
    </source>
</evidence>
<dbReference type="FunFam" id="3.40.50.1110:FF:000003">
    <property type="entry name" value="GDSL esterase/lipase APG"/>
    <property type="match status" value="1"/>
</dbReference>
<accession>A0A9Q0FTT2</accession>
<dbReference type="InterPro" id="IPR050592">
    <property type="entry name" value="GDSL_lipolytic_enzyme"/>
</dbReference>
<feature type="non-terminal residue" evidence="2">
    <location>
        <position position="452"/>
    </location>
</feature>
<dbReference type="OrthoDB" id="1600564at2759"/>
<dbReference type="InterPro" id="IPR035669">
    <property type="entry name" value="SGNH_plant_lipase-like"/>
</dbReference>
<comment type="similarity">
    <text evidence="1">Belongs to the 'GDSL' lipolytic enzyme family.</text>
</comment>
<reference evidence="2" key="2">
    <citation type="journal article" date="2023" name="Plants (Basel)">
        <title>Annotation of the Turnera subulata (Passifloraceae) Draft Genome Reveals the S-Locus Evolved after the Divergence of Turneroideae from Passifloroideae in a Stepwise Manner.</title>
        <authorList>
            <person name="Henning P.M."/>
            <person name="Roalson E.H."/>
            <person name="Mir W."/>
            <person name="McCubbin A.G."/>
            <person name="Shore J.S."/>
        </authorList>
    </citation>
    <scope>NUCLEOTIDE SEQUENCE</scope>
    <source>
        <strain evidence="2">F60SS</strain>
    </source>
</reference>
<keyword evidence="3" id="KW-1185">Reference proteome</keyword>
<gene>
    <name evidence="2" type="ORF">Tsubulata_048949</name>
</gene>
<dbReference type="EMBL" id="JAKUCV010004111">
    <property type="protein sequence ID" value="KAJ4836480.1"/>
    <property type="molecule type" value="Genomic_DNA"/>
</dbReference>
<proteinExistence type="inferred from homology"/>
<evidence type="ECO:0000313" key="2">
    <source>
        <dbReference type="EMBL" id="KAJ4836480.1"/>
    </source>
</evidence>
<evidence type="ECO:0000256" key="1">
    <source>
        <dbReference type="ARBA" id="ARBA00008668"/>
    </source>
</evidence>
<name>A0A9Q0FTT2_9ROSI</name>
<dbReference type="Gene3D" id="3.40.50.1110">
    <property type="entry name" value="SGNH hydrolase"/>
    <property type="match status" value="2"/>
</dbReference>
<dbReference type="SUPFAM" id="SSF52266">
    <property type="entry name" value="SGNH hydrolase"/>
    <property type="match status" value="1"/>
</dbReference>
<organism evidence="2 3">
    <name type="scientific">Turnera subulata</name>
    <dbReference type="NCBI Taxonomy" id="218843"/>
    <lineage>
        <taxon>Eukaryota</taxon>
        <taxon>Viridiplantae</taxon>
        <taxon>Streptophyta</taxon>
        <taxon>Embryophyta</taxon>
        <taxon>Tracheophyta</taxon>
        <taxon>Spermatophyta</taxon>
        <taxon>Magnoliopsida</taxon>
        <taxon>eudicotyledons</taxon>
        <taxon>Gunneridae</taxon>
        <taxon>Pentapetalae</taxon>
        <taxon>rosids</taxon>
        <taxon>fabids</taxon>
        <taxon>Malpighiales</taxon>
        <taxon>Passifloraceae</taxon>
        <taxon>Turnera</taxon>
    </lineage>
</organism>
<reference evidence="2" key="1">
    <citation type="submission" date="2022-02" db="EMBL/GenBank/DDBJ databases">
        <authorList>
            <person name="Henning P.M."/>
            <person name="McCubbin A.G."/>
            <person name="Shore J.S."/>
        </authorList>
    </citation>
    <scope>NUCLEOTIDE SEQUENCE</scope>
    <source>
        <strain evidence="2">F60SS</strain>
        <tissue evidence="2">Leaves</tissue>
    </source>
</reference>